<dbReference type="SMART" id="SM00835">
    <property type="entry name" value="Cupin_1"/>
    <property type="match status" value="2"/>
</dbReference>
<dbReference type="Proteomes" id="UP000467841">
    <property type="component" value="Unassembled WGS sequence"/>
</dbReference>
<proteinExistence type="predicted"/>
<evidence type="ECO:0000256" key="1">
    <source>
        <dbReference type="ARBA" id="ARBA00022729"/>
    </source>
</evidence>
<feature type="chain" id="PRO_5025626844" description="Cupin type-1 domain-containing protein" evidence="2">
    <location>
        <begin position="28"/>
        <end position="455"/>
    </location>
</feature>
<sequence length="455" mass="51424">MEKNKRVFTFLLLLVFFHGAIMMRSNGYEFEEEQQGGGEGEGRERGWFMMKESKQVFKSEGGEMRVVISPRGKIIEKPMHIGFLTMEPKTLFVPQYLDSSILIFIRQGEATLGVICKDEFGEKSLKGGDIYWIPAGSAFYLLNTGRGQRLHVIISIDPSQSLGLETYQPFYIGGGQSSVLAGFDPDTLTSALNITRPEVQQMIKSQFRGPIVHIRKEEAPTMWTEFLGWRGEEKHKHLKKLLEMKQGFSQYQDYNNPWWSWRNIVKSMLDLTQEKNKHSKCEDSYNIYDRKSDYSNDYGWSKALDYDAYEPLKYSGVGVYLVNLTAGSMMAPHMNPTATEYGIVLAGSGEIQVVYPNGTSAMNTRVSVGDVFWIPRYFAFCQIASRSSPFEFVGFTTSAHKNRPQFLVGSNSLLKSLNLTSLAMAFGVDEATMREFVESQKEAVILPTATAAPPE</sequence>
<dbReference type="Gene3D" id="2.60.120.10">
    <property type="entry name" value="Jelly Rolls"/>
    <property type="match status" value="2"/>
</dbReference>
<evidence type="ECO:0000313" key="4">
    <source>
        <dbReference type="EMBL" id="CAA7017762.1"/>
    </source>
</evidence>
<keyword evidence="1 2" id="KW-0732">Signal</keyword>
<dbReference type="CDD" id="cd02245">
    <property type="entry name" value="cupin_7S_vicilin-like_C"/>
    <property type="match status" value="1"/>
</dbReference>
<dbReference type="InterPro" id="IPR011051">
    <property type="entry name" value="RmlC_Cupin_sf"/>
</dbReference>
<organism evidence="4 5">
    <name type="scientific">Microthlaspi erraticum</name>
    <dbReference type="NCBI Taxonomy" id="1685480"/>
    <lineage>
        <taxon>Eukaryota</taxon>
        <taxon>Viridiplantae</taxon>
        <taxon>Streptophyta</taxon>
        <taxon>Embryophyta</taxon>
        <taxon>Tracheophyta</taxon>
        <taxon>Spermatophyta</taxon>
        <taxon>Magnoliopsida</taxon>
        <taxon>eudicotyledons</taxon>
        <taxon>Gunneridae</taxon>
        <taxon>Pentapetalae</taxon>
        <taxon>rosids</taxon>
        <taxon>malvids</taxon>
        <taxon>Brassicales</taxon>
        <taxon>Brassicaceae</taxon>
        <taxon>Coluteocarpeae</taxon>
        <taxon>Microthlaspi</taxon>
    </lineage>
</organism>
<dbReference type="InterPro" id="IPR014710">
    <property type="entry name" value="RmlC-like_jellyroll"/>
</dbReference>
<dbReference type="Pfam" id="PF00190">
    <property type="entry name" value="Cupin_1"/>
    <property type="match status" value="2"/>
</dbReference>
<evidence type="ECO:0000259" key="3">
    <source>
        <dbReference type="SMART" id="SM00835"/>
    </source>
</evidence>
<dbReference type="InterPro" id="IPR050253">
    <property type="entry name" value="Seed_Storage-Functional"/>
</dbReference>
<accession>A0A6D2HPQ4</accession>
<keyword evidence="5" id="KW-1185">Reference proteome</keyword>
<dbReference type="PANTHER" id="PTHR31189:SF2">
    <property type="entry name" value="RMLC-LIKE CUPINS SUPERFAMILY PROTEIN"/>
    <property type="match status" value="1"/>
</dbReference>
<evidence type="ECO:0000313" key="5">
    <source>
        <dbReference type="Proteomes" id="UP000467841"/>
    </source>
</evidence>
<gene>
    <name evidence="4" type="ORF">MERR_LOCUS4997</name>
</gene>
<reference evidence="4" key="1">
    <citation type="submission" date="2020-01" db="EMBL/GenBank/DDBJ databases">
        <authorList>
            <person name="Mishra B."/>
        </authorList>
    </citation>
    <scope>NUCLEOTIDE SEQUENCE [LARGE SCALE GENOMIC DNA]</scope>
</reference>
<dbReference type="AlphaFoldDB" id="A0A6D2HPQ4"/>
<dbReference type="SUPFAM" id="SSF51182">
    <property type="entry name" value="RmlC-like cupins"/>
    <property type="match status" value="1"/>
</dbReference>
<evidence type="ECO:0000256" key="2">
    <source>
        <dbReference type="SAM" id="SignalP"/>
    </source>
</evidence>
<feature type="domain" description="Cupin type-1" evidence="3">
    <location>
        <begin position="48"/>
        <end position="200"/>
    </location>
</feature>
<protein>
    <recommendedName>
        <fullName evidence="3">Cupin type-1 domain-containing protein</fullName>
    </recommendedName>
</protein>
<dbReference type="EMBL" id="CACVBM020000333">
    <property type="protein sequence ID" value="CAA7017762.1"/>
    <property type="molecule type" value="Genomic_DNA"/>
</dbReference>
<dbReference type="InterPro" id="IPR006045">
    <property type="entry name" value="Cupin_1"/>
</dbReference>
<dbReference type="CDD" id="cd02244">
    <property type="entry name" value="cupin_7S_vicilin-like_N"/>
    <property type="match status" value="1"/>
</dbReference>
<feature type="signal peptide" evidence="2">
    <location>
        <begin position="1"/>
        <end position="27"/>
    </location>
</feature>
<dbReference type="OrthoDB" id="2019862at2759"/>
<dbReference type="PANTHER" id="PTHR31189">
    <property type="entry name" value="OS03G0336100 PROTEIN-RELATED"/>
    <property type="match status" value="1"/>
</dbReference>
<feature type="domain" description="Cupin type-1" evidence="3">
    <location>
        <begin position="285"/>
        <end position="434"/>
    </location>
</feature>
<name>A0A6D2HPQ4_9BRAS</name>
<comment type="caution">
    <text evidence="4">The sequence shown here is derived from an EMBL/GenBank/DDBJ whole genome shotgun (WGS) entry which is preliminary data.</text>
</comment>